<dbReference type="GO" id="GO:0020037">
    <property type="term" value="F:heme binding"/>
    <property type="evidence" value="ECO:0007669"/>
    <property type="project" value="InterPro"/>
</dbReference>
<dbReference type="AlphaFoldDB" id="A0A953M1J6"/>
<feature type="transmembrane region" description="Helical" evidence="6">
    <location>
        <begin position="12"/>
        <end position="33"/>
    </location>
</feature>
<dbReference type="InterPro" id="IPR051459">
    <property type="entry name" value="Cytochrome_c-type_DH"/>
</dbReference>
<evidence type="ECO:0000256" key="2">
    <source>
        <dbReference type="ARBA" id="ARBA00022723"/>
    </source>
</evidence>
<feature type="domain" description="Cytochrome c" evidence="7">
    <location>
        <begin position="213"/>
        <end position="294"/>
    </location>
</feature>
<evidence type="ECO:0000259" key="7">
    <source>
        <dbReference type="PROSITE" id="PS51007"/>
    </source>
</evidence>
<keyword evidence="1 4" id="KW-0349">Heme</keyword>
<dbReference type="InterPro" id="IPR009056">
    <property type="entry name" value="Cyt_c-like_dom"/>
</dbReference>
<evidence type="ECO:0000313" key="9">
    <source>
        <dbReference type="Proteomes" id="UP000705867"/>
    </source>
</evidence>
<reference evidence="8" key="2">
    <citation type="submission" date="2021-08" db="EMBL/GenBank/DDBJ databases">
        <authorList>
            <person name="Dalcin Martins P."/>
        </authorList>
    </citation>
    <scope>NUCLEOTIDE SEQUENCE</scope>
    <source>
        <strain evidence="8">MAG_39</strain>
    </source>
</reference>
<dbReference type="GO" id="GO:0009055">
    <property type="term" value="F:electron transfer activity"/>
    <property type="evidence" value="ECO:0007669"/>
    <property type="project" value="InterPro"/>
</dbReference>
<gene>
    <name evidence="8" type="ORF">K8I29_05965</name>
</gene>
<dbReference type="Pfam" id="PF13442">
    <property type="entry name" value="Cytochrome_CBB3"/>
    <property type="match status" value="1"/>
</dbReference>
<dbReference type="GO" id="GO:0046872">
    <property type="term" value="F:metal ion binding"/>
    <property type="evidence" value="ECO:0007669"/>
    <property type="project" value="UniProtKB-KW"/>
</dbReference>
<dbReference type="Gene3D" id="1.10.760.10">
    <property type="entry name" value="Cytochrome c-like domain"/>
    <property type="match status" value="2"/>
</dbReference>
<proteinExistence type="predicted"/>
<keyword evidence="6" id="KW-0812">Transmembrane</keyword>
<keyword evidence="6" id="KW-1133">Transmembrane helix</keyword>
<evidence type="ECO:0000256" key="4">
    <source>
        <dbReference type="PROSITE-ProRule" id="PRU00433"/>
    </source>
</evidence>
<organism evidence="8 9">
    <name type="scientific">Candidatus Nitrobium versatile</name>
    <dbReference type="NCBI Taxonomy" id="2884831"/>
    <lineage>
        <taxon>Bacteria</taxon>
        <taxon>Pseudomonadati</taxon>
        <taxon>Nitrospirota</taxon>
        <taxon>Nitrospiria</taxon>
        <taxon>Nitrospirales</taxon>
        <taxon>Nitrospiraceae</taxon>
        <taxon>Candidatus Nitrobium</taxon>
    </lineage>
</organism>
<feature type="region of interest" description="Disordered" evidence="5">
    <location>
        <begin position="193"/>
        <end position="214"/>
    </location>
</feature>
<dbReference type="InterPro" id="IPR003468">
    <property type="entry name" value="Cyt_c_oxidase_monohaem-su/FixO"/>
</dbReference>
<evidence type="ECO:0000256" key="6">
    <source>
        <dbReference type="SAM" id="Phobius"/>
    </source>
</evidence>
<keyword evidence="2 4" id="KW-0479">Metal-binding</keyword>
<evidence type="ECO:0000256" key="3">
    <source>
        <dbReference type="ARBA" id="ARBA00023004"/>
    </source>
</evidence>
<keyword evidence="6" id="KW-0472">Membrane</keyword>
<reference evidence="8" key="1">
    <citation type="journal article" date="2021" name="bioRxiv">
        <title>Unraveling nitrogen, sulfur and carbon metabolic pathways and microbial community transcriptional responses to substrate deprivation and toxicity stresses in a bioreactor mimicking anoxic brackish coastal sediment conditions.</title>
        <authorList>
            <person name="Martins P.D."/>
            <person name="Echeveste M.J."/>
            <person name="Arshad A."/>
            <person name="Kurth J."/>
            <person name="Ouboter H."/>
            <person name="Jetten M.S.M."/>
            <person name="Welte C.U."/>
        </authorList>
    </citation>
    <scope>NUCLEOTIDE SEQUENCE</scope>
    <source>
        <strain evidence="8">MAG_39</strain>
    </source>
</reference>
<dbReference type="Pfam" id="PF02433">
    <property type="entry name" value="FixO"/>
    <property type="match status" value="1"/>
</dbReference>
<keyword evidence="3 4" id="KW-0408">Iron</keyword>
<dbReference type="EMBL" id="JAIOIV010000043">
    <property type="protein sequence ID" value="MBZ0155748.1"/>
    <property type="molecule type" value="Genomic_DNA"/>
</dbReference>
<evidence type="ECO:0000256" key="5">
    <source>
        <dbReference type="SAM" id="MobiDB-lite"/>
    </source>
</evidence>
<dbReference type="Proteomes" id="UP000705867">
    <property type="component" value="Unassembled WGS sequence"/>
</dbReference>
<protein>
    <submittedName>
        <fullName evidence="8">Cbb3-type cytochrome c oxidase subunit II</fullName>
    </submittedName>
</protein>
<dbReference type="PROSITE" id="PS51007">
    <property type="entry name" value="CYTC"/>
    <property type="match status" value="2"/>
</dbReference>
<evidence type="ECO:0000256" key="1">
    <source>
        <dbReference type="ARBA" id="ARBA00022617"/>
    </source>
</evidence>
<dbReference type="InterPro" id="IPR036909">
    <property type="entry name" value="Cyt_c-like_dom_sf"/>
</dbReference>
<dbReference type="NCBIfam" id="NF011055">
    <property type="entry name" value="PRK14487.1"/>
    <property type="match status" value="1"/>
</dbReference>
<name>A0A953M1J6_9BACT</name>
<feature type="domain" description="Cytochrome c" evidence="7">
    <location>
        <begin position="49"/>
        <end position="187"/>
    </location>
</feature>
<accession>A0A953M1J6</accession>
<comment type="caution">
    <text evidence="8">The sequence shown here is derived from an EMBL/GenBank/DDBJ whole genome shotgun (WGS) entry which is preliminary data.</text>
</comment>
<dbReference type="PANTHER" id="PTHR35008">
    <property type="entry name" value="BLL4482 PROTEIN-RELATED"/>
    <property type="match status" value="1"/>
</dbReference>
<dbReference type="PANTHER" id="PTHR35008:SF8">
    <property type="entry name" value="ALCOHOL DEHYDROGENASE CYTOCHROME C SUBUNIT"/>
    <property type="match status" value="1"/>
</dbReference>
<sequence length="296" mass="32300">MAGAIYRNPLLFAIASAAVIFTGTVVTMLYPMLTPAMHPKLAALKPYTALQLAGKDIYQREGCNNCHTQTVRPLKTEVMRYGEYSKAGEFAYDRPFLWGSKRTGPDLARIGGKYPDAWHYRHFEDPRAFFAESNMPSYGWLKDRRLDPAEVEAHMKVNGFPFTPLEIASLGSKTELDALVAYMQAIGSAVERKGAPGGGAVTEERNPLTGDGEAVRNGRDLYSRNCAACHGEHGKGAIGPDLTDAVWLGSRGNISDGKLYSIIANGTQAGMPPFHATLDKGKIWSLVAYLRSIQGK</sequence>
<dbReference type="SUPFAM" id="SSF46626">
    <property type="entry name" value="Cytochrome c"/>
    <property type="match status" value="2"/>
</dbReference>
<evidence type="ECO:0000313" key="8">
    <source>
        <dbReference type="EMBL" id="MBZ0155748.1"/>
    </source>
</evidence>